<dbReference type="EMBL" id="PVTF01000009">
    <property type="protein sequence ID" value="PRY38212.1"/>
    <property type="molecule type" value="Genomic_DNA"/>
</dbReference>
<accession>A0A2T0SXR6</accession>
<comment type="caution">
    <text evidence="2">The sequence shown here is derived from an EMBL/GenBank/DDBJ whole genome shotgun (WGS) entry which is preliminary data.</text>
</comment>
<keyword evidence="3" id="KW-1185">Reference proteome</keyword>
<evidence type="ECO:0000313" key="3">
    <source>
        <dbReference type="Proteomes" id="UP000239494"/>
    </source>
</evidence>
<dbReference type="Proteomes" id="UP000239494">
    <property type="component" value="Unassembled WGS sequence"/>
</dbReference>
<dbReference type="InterPro" id="IPR002477">
    <property type="entry name" value="Peptidoglycan-bd-like"/>
</dbReference>
<dbReference type="Gene3D" id="1.10.101.10">
    <property type="entry name" value="PGBD-like superfamily/PGBD"/>
    <property type="match status" value="1"/>
</dbReference>
<protein>
    <submittedName>
        <fullName evidence="2">Helix-turn-helix protein</fullName>
    </submittedName>
</protein>
<dbReference type="InterPro" id="IPR036366">
    <property type="entry name" value="PGBDSf"/>
</dbReference>
<dbReference type="SUPFAM" id="SSF53955">
    <property type="entry name" value="Lysozyme-like"/>
    <property type="match status" value="1"/>
</dbReference>
<dbReference type="CDD" id="cd00093">
    <property type="entry name" value="HTH_XRE"/>
    <property type="match status" value="1"/>
</dbReference>
<dbReference type="OrthoDB" id="7180791at2"/>
<dbReference type="AlphaFoldDB" id="A0A2T0SXR6"/>
<gene>
    <name evidence="2" type="ORF">CLV43_109433</name>
</gene>
<dbReference type="Pfam" id="PF01471">
    <property type="entry name" value="PG_binding_1"/>
    <property type="match status" value="1"/>
</dbReference>
<dbReference type="InterPro" id="IPR023346">
    <property type="entry name" value="Lysozyme-like_dom_sf"/>
</dbReference>
<feature type="domain" description="Peptidoglycan binding-like" evidence="1">
    <location>
        <begin position="159"/>
        <end position="211"/>
    </location>
</feature>
<reference evidence="2 3" key="1">
    <citation type="submission" date="2018-03" db="EMBL/GenBank/DDBJ databases">
        <title>Genomic Encyclopedia of Archaeal and Bacterial Type Strains, Phase II (KMG-II): from individual species to whole genera.</title>
        <authorList>
            <person name="Goeker M."/>
        </authorList>
    </citation>
    <scope>NUCLEOTIDE SEQUENCE [LARGE SCALE GENOMIC DNA]</scope>
    <source>
        <strain evidence="2 3">DSM 44720</strain>
    </source>
</reference>
<dbReference type="Pfam" id="PF13560">
    <property type="entry name" value="HTH_31"/>
    <property type="match status" value="1"/>
</dbReference>
<dbReference type="RefSeq" id="WP_106191276.1">
    <property type="nucleotide sequence ID" value="NZ_PVTF01000009.1"/>
</dbReference>
<sequence length="319" mass="34131">MVASPEADKFARHLRMLKERNGAGFSRLGKLAGVSGSTLHRYCSGLSVPADYRVVHTFAKVCGATAAELREVHRLWALADASRSAPPVPEPEEPPVVPGPPGPRAVPAFRYAAVVLGLLLVGGLVWSSGGSAAAPEVDAGRPLFAPGCSAVAMGRNDECVRELQALLLRARGRITVDGAFGPETLRRVTAFQVLAGLPPTGSVDTPTKNALYAQGVDMATWSPAEVEGRIREVFVERPDVAVAIARCASFLDPQWVLPNTNGSRNWGVFQISDARLRDLDGTPRRALDPAWNIEAAHRLWSARHDFHDWPSCEAAAVPG</sequence>
<evidence type="ECO:0000259" key="1">
    <source>
        <dbReference type="Pfam" id="PF01471"/>
    </source>
</evidence>
<organism evidence="2 3">
    <name type="scientific">Umezawaea tangerina</name>
    <dbReference type="NCBI Taxonomy" id="84725"/>
    <lineage>
        <taxon>Bacteria</taxon>
        <taxon>Bacillati</taxon>
        <taxon>Actinomycetota</taxon>
        <taxon>Actinomycetes</taxon>
        <taxon>Pseudonocardiales</taxon>
        <taxon>Pseudonocardiaceae</taxon>
        <taxon>Umezawaea</taxon>
    </lineage>
</organism>
<dbReference type="InterPro" id="IPR036365">
    <property type="entry name" value="PGBD-like_sf"/>
</dbReference>
<dbReference type="SUPFAM" id="SSF47090">
    <property type="entry name" value="PGBD-like"/>
    <property type="match status" value="1"/>
</dbReference>
<evidence type="ECO:0000313" key="2">
    <source>
        <dbReference type="EMBL" id="PRY38212.1"/>
    </source>
</evidence>
<proteinExistence type="predicted"/>
<name>A0A2T0SXR6_9PSEU</name>
<dbReference type="InterPro" id="IPR001387">
    <property type="entry name" value="Cro/C1-type_HTH"/>
</dbReference>